<proteinExistence type="inferred from homology"/>
<feature type="binding site" evidence="2">
    <location>
        <position position="138"/>
    </location>
    <ligand>
        <name>FAD</name>
        <dbReference type="ChEBI" id="CHEBI:57692"/>
    </ligand>
</feature>
<feature type="domain" description="Glucose-methanol-choline oxidoreductase N-terminal" evidence="3">
    <location>
        <begin position="57"/>
        <end position="359"/>
    </location>
</feature>
<dbReference type="GO" id="GO:0016614">
    <property type="term" value="F:oxidoreductase activity, acting on CH-OH group of donors"/>
    <property type="evidence" value="ECO:0007669"/>
    <property type="project" value="InterPro"/>
</dbReference>
<evidence type="ECO:0000256" key="2">
    <source>
        <dbReference type="PIRSR" id="PIRSR000137-2"/>
    </source>
</evidence>
<sequence>MTWLHANYTETCSQLSGANSCQPAALAFLAFVTQYFGNSYDKLYKADEKSEENDDKYDFIIVGAGSAGCVIANRLSEVKKWKILLLEAGDEEPYIAIVPGLAPLLIKSNIDYYYKTQPEPANVNDTKKKTYPYPRGKVMGGSSTINDMWYVRGNKQDYDDWKSSGNKGWSWEEVLPYFKKSEDARDPEVLSKSPELHGTGGYLTVGHFPRETPDTPAILEAWEELGLSNIDYNNGSQIGTARAQFTNIHGARQSSNGAFIRPIRGRRTNLFISTNSRVTKIIIDKKSKKAIGVEYILLTEKANNLKKAFARKEVIVSAGVIDSPKLLMLSGIGPVDDLRKLNIDVVKDLPVGHNLHDHVLASAVILNSQNVVSGLPSAERMQNDFAYWLSTHEGPMSNVGYTSVVAFHQTSHETRPGVPNIEYFAAGILAETSFQFSDFLFIPWAYYNVIGVAAILLTPKSRGYIKLNTTDPVNGNPEIQMNYLSHPEDVKVLIEGLQFSTKLINTTALSKDELTANALDLPGCNESGLESDEYFECLIKKLMFPGYHAVGTCKMGPKSDKSAVVDPYLRVHGIKGLRVIDASIMPEIVRGNTNAPVIMIGEKGSDMIKKAWMK</sequence>
<comment type="cofactor">
    <cofactor evidence="2">
        <name>FAD</name>
        <dbReference type="ChEBI" id="CHEBI:57692"/>
    </cofactor>
</comment>
<evidence type="ECO:0008006" key="7">
    <source>
        <dbReference type="Google" id="ProtNLM"/>
    </source>
</evidence>
<protein>
    <recommendedName>
        <fullName evidence="7">Glucose-methanol-choline oxidoreductase N-terminal domain-containing protein</fullName>
    </recommendedName>
</protein>
<reference evidence="5 6" key="1">
    <citation type="journal article" date="2017" name="Curr. Biol.">
        <title>The Evolution of Venom by Co-option of Single-Copy Genes.</title>
        <authorList>
            <person name="Martinson E.O."/>
            <person name="Mrinalini"/>
            <person name="Kelkar Y.D."/>
            <person name="Chang C.H."/>
            <person name="Werren J.H."/>
        </authorList>
    </citation>
    <scope>NUCLEOTIDE SEQUENCE [LARGE SCALE GENOMIC DNA]</scope>
    <source>
        <strain evidence="5 6">Alberta</strain>
        <tissue evidence="5">Whole body</tissue>
    </source>
</reference>
<evidence type="ECO:0000256" key="1">
    <source>
        <dbReference type="ARBA" id="ARBA00010790"/>
    </source>
</evidence>
<dbReference type="AlphaFoldDB" id="A0A232FM80"/>
<dbReference type="InterPro" id="IPR007867">
    <property type="entry name" value="GMC_OxRtase_C"/>
</dbReference>
<feature type="domain" description="Glucose-methanol-choline oxidoreductase C-terminal" evidence="4">
    <location>
        <begin position="459"/>
        <end position="601"/>
    </location>
</feature>
<name>A0A232FM80_9HYME</name>
<comment type="caution">
    <text evidence="5">The sequence shown here is derived from an EMBL/GenBank/DDBJ whole genome shotgun (WGS) entry which is preliminary data.</text>
</comment>
<dbReference type="Gene3D" id="3.50.50.60">
    <property type="entry name" value="FAD/NAD(P)-binding domain"/>
    <property type="match status" value="1"/>
</dbReference>
<accession>A0A232FM80</accession>
<evidence type="ECO:0000313" key="6">
    <source>
        <dbReference type="Proteomes" id="UP000215335"/>
    </source>
</evidence>
<dbReference type="GO" id="GO:0050660">
    <property type="term" value="F:flavin adenine dinucleotide binding"/>
    <property type="evidence" value="ECO:0007669"/>
    <property type="project" value="InterPro"/>
</dbReference>
<keyword evidence="2" id="KW-0274">FAD</keyword>
<dbReference type="STRING" id="543379.A0A232FM80"/>
<dbReference type="PANTHER" id="PTHR11552">
    <property type="entry name" value="GLUCOSE-METHANOL-CHOLINE GMC OXIDOREDUCTASE"/>
    <property type="match status" value="1"/>
</dbReference>
<feature type="binding site" evidence="2">
    <location>
        <position position="278"/>
    </location>
    <ligand>
        <name>FAD</name>
        <dbReference type="ChEBI" id="CHEBI:57692"/>
    </ligand>
</feature>
<keyword evidence="2" id="KW-0285">Flavoprotein</keyword>
<dbReference type="SUPFAM" id="SSF54373">
    <property type="entry name" value="FAD-linked reductases, C-terminal domain"/>
    <property type="match status" value="1"/>
</dbReference>
<evidence type="ECO:0000313" key="5">
    <source>
        <dbReference type="EMBL" id="OXU31834.1"/>
    </source>
</evidence>
<evidence type="ECO:0000259" key="3">
    <source>
        <dbReference type="Pfam" id="PF00732"/>
    </source>
</evidence>
<organism evidence="5 6">
    <name type="scientific">Trichomalopsis sarcophagae</name>
    <dbReference type="NCBI Taxonomy" id="543379"/>
    <lineage>
        <taxon>Eukaryota</taxon>
        <taxon>Metazoa</taxon>
        <taxon>Ecdysozoa</taxon>
        <taxon>Arthropoda</taxon>
        <taxon>Hexapoda</taxon>
        <taxon>Insecta</taxon>
        <taxon>Pterygota</taxon>
        <taxon>Neoptera</taxon>
        <taxon>Endopterygota</taxon>
        <taxon>Hymenoptera</taxon>
        <taxon>Apocrita</taxon>
        <taxon>Proctotrupomorpha</taxon>
        <taxon>Chalcidoidea</taxon>
        <taxon>Pteromalidae</taxon>
        <taxon>Pteromalinae</taxon>
        <taxon>Trichomalopsis</taxon>
    </lineage>
</organism>
<gene>
    <name evidence="5" type="ORF">TSAR_008283</name>
</gene>
<dbReference type="InterPro" id="IPR036188">
    <property type="entry name" value="FAD/NAD-bd_sf"/>
</dbReference>
<dbReference type="InterPro" id="IPR000172">
    <property type="entry name" value="GMC_OxRdtase_N"/>
</dbReference>
<dbReference type="Proteomes" id="UP000215335">
    <property type="component" value="Unassembled WGS sequence"/>
</dbReference>
<keyword evidence="6" id="KW-1185">Reference proteome</keyword>
<dbReference type="SUPFAM" id="SSF51905">
    <property type="entry name" value="FAD/NAD(P)-binding domain"/>
    <property type="match status" value="1"/>
</dbReference>
<dbReference type="Pfam" id="PF05199">
    <property type="entry name" value="GMC_oxred_C"/>
    <property type="match status" value="1"/>
</dbReference>
<dbReference type="InterPro" id="IPR012132">
    <property type="entry name" value="GMC_OxRdtase"/>
</dbReference>
<dbReference type="OrthoDB" id="269227at2759"/>
<dbReference type="Pfam" id="PF00732">
    <property type="entry name" value="GMC_oxred_N"/>
    <property type="match status" value="1"/>
</dbReference>
<dbReference type="PIRSF" id="PIRSF000137">
    <property type="entry name" value="Alcohol_oxidase"/>
    <property type="match status" value="1"/>
</dbReference>
<evidence type="ECO:0000259" key="4">
    <source>
        <dbReference type="Pfam" id="PF05199"/>
    </source>
</evidence>
<dbReference type="Gene3D" id="3.30.560.10">
    <property type="entry name" value="Glucose Oxidase, domain 3"/>
    <property type="match status" value="1"/>
</dbReference>
<comment type="similarity">
    <text evidence="1">Belongs to the GMC oxidoreductase family.</text>
</comment>
<dbReference type="PANTHER" id="PTHR11552:SF154">
    <property type="entry name" value="FI04917P"/>
    <property type="match status" value="1"/>
</dbReference>
<dbReference type="EMBL" id="NNAY01000026">
    <property type="protein sequence ID" value="OXU31834.1"/>
    <property type="molecule type" value="Genomic_DNA"/>
</dbReference>